<reference evidence="15" key="1">
    <citation type="journal article" date="2018" name="Sci. Rep.">
        <title>Lignite coal burning seam in the remote Altai Mountains harbors a hydrogen-driven thermophilic microbial community.</title>
        <authorList>
            <person name="Kadnikov V.V."/>
            <person name="Mardanov A.V."/>
            <person name="Ivasenko D.A."/>
            <person name="Antsiferov D.V."/>
            <person name="Beletsky A.V."/>
            <person name="Karnachuk O.V."/>
            <person name="Ravin N.V."/>
        </authorList>
    </citation>
    <scope>NUCLEOTIDE SEQUENCE [LARGE SCALE GENOMIC DNA]</scope>
</reference>
<keyword evidence="6" id="KW-0479">Metal-binding</keyword>
<dbReference type="Gene3D" id="1.10.600.10">
    <property type="entry name" value="Farnesyl Diphosphate Synthase"/>
    <property type="match status" value="1"/>
</dbReference>
<dbReference type="SFLD" id="SFLDS00005">
    <property type="entry name" value="Isoprenoid_Synthase_Type_I"/>
    <property type="match status" value="1"/>
</dbReference>
<dbReference type="InterPro" id="IPR053378">
    <property type="entry name" value="Prenyl_diphosphate_synthase"/>
</dbReference>
<dbReference type="CDD" id="cd00685">
    <property type="entry name" value="Trans_IPPS_HT"/>
    <property type="match status" value="1"/>
</dbReference>
<dbReference type="SFLD" id="SFLDG01017">
    <property type="entry name" value="Polyprenyl_Transferase_Like"/>
    <property type="match status" value="1"/>
</dbReference>
<evidence type="ECO:0000256" key="11">
    <source>
        <dbReference type="ARBA" id="ARBA00049399"/>
    </source>
</evidence>
<dbReference type="NCBIfam" id="NF045485">
    <property type="entry name" value="FPPsyn"/>
    <property type="match status" value="1"/>
</dbReference>
<accession>A0A2R6Y386</accession>
<evidence type="ECO:0000313" key="14">
    <source>
        <dbReference type="EMBL" id="PTQ57144.1"/>
    </source>
</evidence>
<dbReference type="InterPro" id="IPR033749">
    <property type="entry name" value="Polyprenyl_synt_CS"/>
</dbReference>
<comment type="cofactor">
    <cofactor evidence="1">
        <name>Mg(2+)</name>
        <dbReference type="ChEBI" id="CHEBI:18420"/>
    </cofactor>
</comment>
<protein>
    <recommendedName>
        <fullName evidence="4">Farnesyl diphosphate synthase</fullName>
        <ecNumber evidence="3">2.5.1.10</ecNumber>
    </recommendedName>
    <alternativeName>
        <fullName evidence="10">(2E,6E)-farnesyl diphosphate synthase</fullName>
    </alternativeName>
    <alternativeName>
        <fullName evidence="9">Geranyltranstransferase</fullName>
    </alternativeName>
</protein>
<evidence type="ECO:0000256" key="8">
    <source>
        <dbReference type="ARBA" id="ARBA00023229"/>
    </source>
</evidence>
<keyword evidence="5 12" id="KW-0808">Transferase</keyword>
<dbReference type="PROSITE" id="PS00723">
    <property type="entry name" value="POLYPRENYL_SYNTHASE_1"/>
    <property type="match status" value="1"/>
</dbReference>
<evidence type="ECO:0000256" key="3">
    <source>
        <dbReference type="ARBA" id="ARBA00012439"/>
    </source>
</evidence>
<dbReference type="PROSITE" id="PS00444">
    <property type="entry name" value="POLYPRENYL_SYNTHASE_2"/>
    <property type="match status" value="1"/>
</dbReference>
<keyword evidence="7" id="KW-0460">Magnesium</keyword>
<comment type="caution">
    <text evidence="14">The sequence shown here is derived from an EMBL/GenBank/DDBJ whole genome shotgun (WGS) entry which is preliminary data.</text>
</comment>
<dbReference type="EC" id="2.5.1.10" evidence="3"/>
<proteinExistence type="inferred from homology"/>
<dbReference type="SUPFAM" id="SSF48576">
    <property type="entry name" value="Terpenoid synthases"/>
    <property type="match status" value="1"/>
</dbReference>
<evidence type="ECO:0000256" key="1">
    <source>
        <dbReference type="ARBA" id="ARBA00001946"/>
    </source>
</evidence>
<comment type="catalytic activity">
    <reaction evidence="11">
        <text>isopentenyl diphosphate + (2E)-geranyl diphosphate = (2E,6E)-farnesyl diphosphate + diphosphate</text>
        <dbReference type="Rhea" id="RHEA:19361"/>
        <dbReference type="ChEBI" id="CHEBI:33019"/>
        <dbReference type="ChEBI" id="CHEBI:58057"/>
        <dbReference type="ChEBI" id="CHEBI:128769"/>
        <dbReference type="ChEBI" id="CHEBI:175763"/>
        <dbReference type="EC" id="2.5.1.10"/>
    </reaction>
</comment>
<evidence type="ECO:0000256" key="4">
    <source>
        <dbReference type="ARBA" id="ARBA00015100"/>
    </source>
</evidence>
<gene>
    <name evidence="14" type="ORF">BSOLF_2176</name>
</gene>
<feature type="coiled-coil region" evidence="13">
    <location>
        <begin position="256"/>
        <end position="287"/>
    </location>
</feature>
<dbReference type="GO" id="GO:0004337">
    <property type="term" value="F:(2E,6E)-farnesyl diphosphate synthase activity"/>
    <property type="evidence" value="ECO:0007669"/>
    <property type="project" value="UniProtKB-EC"/>
</dbReference>
<evidence type="ECO:0000256" key="9">
    <source>
        <dbReference type="ARBA" id="ARBA00032380"/>
    </source>
</evidence>
<dbReference type="EMBL" id="PEBX01000012">
    <property type="protein sequence ID" value="PTQ57144.1"/>
    <property type="molecule type" value="Genomic_DNA"/>
</dbReference>
<dbReference type="InterPro" id="IPR008949">
    <property type="entry name" value="Isoprenoid_synthase_dom_sf"/>
</dbReference>
<evidence type="ECO:0000256" key="2">
    <source>
        <dbReference type="ARBA" id="ARBA00006706"/>
    </source>
</evidence>
<comment type="similarity">
    <text evidence="2 12">Belongs to the FPP/GGPP synthase family.</text>
</comment>
<keyword evidence="8" id="KW-0414">Isoprene biosynthesis</keyword>
<keyword evidence="13" id="KW-0175">Coiled coil</keyword>
<dbReference type="Proteomes" id="UP000244338">
    <property type="component" value="Unassembled WGS sequence"/>
</dbReference>
<dbReference type="GO" id="GO:0016114">
    <property type="term" value="P:terpenoid biosynthetic process"/>
    <property type="evidence" value="ECO:0007669"/>
    <property type="project" value="UniProtKB-ARBA"/>
</dbReference>
<dbReference type="Pfam" id="PF00348">
    <property type="entry name" value="polyprenyl_synt"/>
    <property type="match status" value="1"/>
</dbReference>
<dbReference type="FunFam" id="1.10.600.10:FF:000001">
    <property type="entry name" value="Geranylgeranyl diphosphate synthase"/>
    <property type="match status" value="1"/>
</dbReference>
<evidence type="ECO:0000313" key="15">
    <source>
        <dbReference type="Proteomes" id="UP000244338"/>
    </source>
</evidence>
<dbReference type="InterPro" id="IPR000092">
    <property type="entry name" value="Polyprenyl_synt"/>
</dbReference>
<evidence type="ECO:0000256" key="5">
    <source>
        <dbReference type="ARBA" id="ARBA00022679"/>
    </source>
</evidence>
<sequence length="299" mass="33002">MMQDIRAYMRLVQEETERALRRYLPKHAPDTLQEAIAYSLFAGGKRLRPLFHFATLEALGAERSIGYPVVAALEMVHTYSLIHDDLPAMDNDDLRRGKPTNHKVFGEAVAILAGDALQAQAFFALSDLLSFPGLPPAKLLVLFQGFARAIGAEGMVGGQVLDLEAEGKNIELDALEHLHRLKTGSLIVFSVESAAILGGAKAKEHEALVRYARALGLAFQVQDDILDVIGDEKMLGKKTRQDDIQQKSTYPALIGLEEAQKFRDRLIEEAKQALDVLTEERQSIQILFAIADLVGTRES</sequence>
<evidence type="ECO:0000256" key="10">
    <source>
        <dbReference type="ARBA" id="ARBA00032873"/>
    </source>
</evidence>
<organism evidence="14 15">
    <name type="scientific">Candidatus Carbonibacillus altaicus</name>
    <dbReference type="NCBI Taxonomy" id="2163959"/>
    <lineage>
        <taxon>Bacteria</taxon>
        <taxon>Bacillati</taxon>
        <taxon>Bacillota</taxon>
        <taxon>Bacilli</taxon>
        <taxon>Bacillales</taxon>
        <taxon>Candidatus Carbonibacillus</taxon>
    </lineage>
</organism>
<dbReference type="GO" id="GO:0046872">
    <property type="term" value="F:metal ion binding"/>
    <property type="evidence" value="ECO:0007669"/>
    <property type="project" value="UniProtKB-KW"/>
</dbReference>
<evidence type="ECO:0000256" key="7">
    <source>
        <dbReference type="ARBA" id="ARBA00022842"/>
    </source>
</evidence>
<evidence type="ECO:0000256" key="12">
    <source>
        <dbReference type="RuleBase" id="RU004466"/>
    </source>
</evidence>
<evidence type="ECO:0000256" key="13">
    <source>
        <dbReference type="SAM" id="Coils"/>
    </source>
</evidence>
<evidence type="ECO:0000256" key="6">
    <source>
        <dbReference type="ARBA" id="ARBA00022723"/>
    </source>
</evidence>
<name>A0A2R6Y386_9BACL</name>
<dbReference type="PANTHER" id="PTHR43281">
    <property type="entry name" value="FARNESYL DIPHOSPHATE SYNTHASE"/>
    <property type="match status" value="1"/>
</dbReference>
<dbReference type="AlphaFoldDB" id="A0A2R6Y386"/>
<dbReference type="PANTHER" id="PTHR43281:SF1">
    <property type="entry name" value="FARNESYL DIPHOSPHATE SYNTHASE"/>
    <property type="match status" value="1"/>
</dbReference>
<dbReference type="GO" id="GO:0005737">
    <property type="term" value="C:cytoplasm"/>
    <property type="evidence" value="ECO:0007669"/>
    <property type="project" value="UniProtKB-ARBA"/>
</dbReference>